<sequence>MSISKGTISIENKWNETIKKVEIIYKSNESEYDNAFVTYNLSNNKTLNDIFNISYSSTGKSEWIGNITTSDGIKWSSGNFLTCNANKAEYSHIMISFDGNKKEMHVSYPRFNSCAKKMNPI</sequence>
<gene>
    <name evidence="1" type="ORF">GKR67_18160</name>
</gene>
<organism evidence="1 2">
    <name type="scientific">Providencia alcalifaciens</name>
    <dbReference type="NCBI Taxonomy" id="126385"/>
    <lineage>
        <taxon>Bacteria</taxon>
        <taxon>Pseudomonadati</taxon>
        <taxon>Pseudomonadota</taxon>
        <taxon>Gammaproteobacteria</taxon>
        <taxon>Enterobacterales</taxon>
        <taxon>Morganellaceae</taxon>
        <taxon>Providencia</taxon>
    </lineage>
</organism>
<reference evidence="1 2" key="1">
    <citation type="submission" date="2019-10" db="EMBL/GenBank/DDBJ databases">
        <title>Comparative genomic analysis of Providencia.</title>
        <authorList>
            <person name="Yuan C."/>
            <person name="Wei Y."/>
            <person name="Yin Z."/>
        </authorList>
    </citation>
    <scope>NUCLEOTIDE SEQUENCE [LARGE SCALE GENOMIC DNA]</scope>
    <source>
        <strain evidence="2">wls1934</strain>
    </source>
</reference>
<comment type="caution">
    <text evidence="1">The sequence shown here is derived from an EMBL/GenBank/DDBJ whole genome shotgun (WGS) entry which is preliminary data.</text>
</comment>
<dbReference type="GeneID" id="88773950"/>
<dbReference type="AlphaFoldDB" id="A0AAW9VG06"/>
<protein>
    <submittedName>
        <fullName evidence="1">Uncharacterized protein</fullName>
    </submittedName>
</protein>
<dbReference type="Proteomes" id="UP000449944">
    <property type="component" value="Unassembled WGS sequence"/>
</dbReference>
<accession>A0AAW9VG06</accession>
<evidence type="ECO:0000313" key="2">
    <source>
        <dbReference type="Proteomes" id="UP000449944"/>
    </source>
</evidence>
<dbReference type="RefSeq" id="WP_006657400.1">
    <property type="nucleotide sequence ID" value="NZ_CAWPNQ010000033.1"/>
</dbReference>
<name>A0AAW9VG06_9GAMM</name>
<dbReference type="EMBL" id="WLUB01000057">
    <property type="protein sequence ID" value="MTC36500.1"/>
    <property type="molecule type" value="Genomic_DNA"/>
</dbReference>
<evidence type="ECO:0000313" key="1">
    <source>
        <dbReference type="EMBL" id="MTC36500.1"/>
    </source>
</evidence>
<proteinExistence type="predicted"/>
<dbReference type="KEGG" id="pala:CO695_00355"/>